<organism evidence="1 2">
    <name type="scientific">Microbacterium amylolyticum</name>
    <dbReference type="NCBI Taxonomy" id="936337"/>
    <lineage>
        <taxon>Bacteria</taxon>
        <taxon>Bacillati</taxon>
        <taxon>Actinomycetota</taxon>
        <taxon>Actinomycetes</taxon>
        <taxon>Micrococcales</taxon>
        <taxon>Microbacteriaceae</taxon>
        <taxon>Microbacterium</taxon>
    </lineage>
</organism>
<proteinExistence type="predicted"/>
<keyword evidence="2" id="KW-1185">Reference proteome</keyword>
<name>A0ABS4ZJ57_9MICO</name>
<comment type="caution">
    <text evidence="1">The sequence shown here is derived from an EMBL/GenBank/DDBJ whole genome shotgun (WGS) entry which is preliminary data.</text>
</comment>
<accession>A0ABS4ZJ57</accession>
<sequence>MYSMSIGEQARQALTDAAAAMERGRGEAEYAMRLLQAVAGDIAWRSPASERFHESTWDIAGELAGIVESFDSEAALFRTQAQYVESLPL</sequence>
<gene>
    <name evidence="1" type="ORF">JOF34_001566</name>
</gene>
<dbReference type="EMBL" id="JAGIOL010000001">
    <property type="protein sequence ID" value="MBP2436980.1"/>
    <property type="molecule type" value="Genomic_DNA"/>
</dbReference>
<dbReference type="Proteomes" id="UP001519362">
    <property type="component" value="Unassembled WGS sequence"/>
</dbReference>
<evidence type="ECO:0000313" key="1">
    <source>
        <dbReference type="EMBL" id="MBP2436980.1"/>
    </source>
</evidence>
<evidence type="ECO:0000313" key="2">
    <source>
        <dbReference type="Proteomes" id="UP001519362"/>
    </source>
</evidence>
<protein>
    <submittedName>
        <fullName evidence="1">Uncharacterized protein</fullName>
    </submittedName>
</protein>
<dbReference type="RefSeq" id="WP_165135054.1">
    <property type="nucleotide sequence ID" value="NZ_CP049253.1"/>
</dbReference>
<reference evidence="1 2" key="1">
    <citation type="submission" date="2021-03" db="EMBL/GenBank/DDBJ databases">
        <title>Sequencing the genomes of 1000 actinobacteria strains.</title>
        <authorList>
            <person name="Klenk H.-P."/>
        </authorList>
    </citation>
    <scope>NUCLEOTIDE SEQUENCE [LARGE SCALE GENOMIC DNA]</scope>
    <source>
        <strain evidence="1 2">DSM 24221</strain>
    </source>
</reference>